<proteinExistence type="predicted"/>
<keyword evidence="4" id="KW-0862">Zinc</keyword>
<dbReference type="PANTHER" id="PTHR46288:SF69">
    <property type="entry name" value="DC1 DOMAIN-CONTAINING PROTEIN"/>
    <property type="match status" value="1"/>
</dbReference>
<evidence type="ECO:0000313" key="7">
    <source>
        <dbReference type="Proteomes" id="UP000325577"/>
    </source>
</evidence>
<keyword evidence="7" id="KW-1185">Reference proteome</keyword>
<dbReference type="InterPro" id="IPR046349">
    <property type="entry name" value="C1-like_sf"/>
</dbReference>
<dbReference type="OrthoDB" id="1877533at2759"/>
<evidence type="ECO:0000256" key="3">
    <source>
        <dbReference type="ARBA" id="ARBA00022771"/>
    </source>
</evidence>
<feature type="domain" description="Phorbol-ester/DAG-type" evidence="5">
    <location>
        <begin position="16"/>
        <end position="66"/>
    </location>
</feature>
<dbReference type="Proteomes" id="UP000325577">
    <property type="component" value="Linkage Group LG7"/>
</dbReference>
<evidence type="ECO:0000256" key="4">
    <source>
        <dbReference type="ARBA" id="ARBA00022833"/>
    </source>
</evidence>
<dbReference type="InterPro" id="IPR004146">
    <property type="entry name" value="DC1"/>
</dbReference>
<keyword evidence="3" id="KW-0863">Zinc-finger</keyword>
<keyword evidence="2" id="KW-0677">Repeat</keyword>
<dbReference type="PROSITE" id="PS50081">
    <property type="entry name" value="ZF_DAG_PE_2"/>
    <property type="match status" value="1"/>
</dbReference>
<dbReference type="SMART" id="SM00249">
    <property type="entry name" value="PHD"/>
    <property type="match status" value="2"/>
</dbReference>
<dbReference type="Pfam" id="PF03107">
    <property type="entry name" value="C1_2"/>
    <property type="match status" value="3"/>
</dbReference>
<organism evidence="6 7">
    <name type="scientific">Nyssa sinensis</name>
    <dbReference type="NCBI Taxonomy" id="561372"/>
    <lineage>
        <taxon>Eukaryota</taxon>
        <taxon>Viridiplantae</taxon>
        <taxon>Streptophyta</taxon>
        <taxon>Embryophyta</taxon>
        <taxon>Tracheophyta</taxon>
        <taxon>Spermatophyta</taxon>
        <taxon>Magnoliopsida</taxon>
        <taxon>eudicotyledons</taxon>
        <taxon>Gunneridae</taxon>
        <taxon>Pentapetalae</taxon>
        <taxon>asterids</taxon>
        <taxon>Cornales</taxon>
        <taxon>Nyssaceae</taxon>
        <taxon>Nyssa</taxon>
    </lineage>
</organism>
<dbReference type="InterPro" id="IPR013083">
    <property type="entry name" value="Znf_RING/FYVE/PHD"/>
</dbReference>
<dbReference type="PANTHER" id="PTHR46288">
    <property type="entry name" value="PHORBOL-ESTER/DAG-TYPE DOMAIN-CONTAINING PROTEIN"/>
    <property type="match status" value="1"/>
</dbReference>
<dbReference type="InterPro" id="IPR001965">
    <property type="entry name" value="Znf_PHD"/>
</dbReference>
<protein>
    <recommendedName>
        <fullName evidence="5">Phorbol-ester/DAG-type domain-containing protein</fullName>
    </recommendedName>
</protein>
<evidence type="ECO:0000256" key="1">
    <source>
        <dbReference type="ARBA" id="ARBA00022723"/>
    </source>
</evidence>
<evidence type="ECO:0000259" key="5">
    <source>
        <dbReference type="PROSITE" id="PS50081"/>
    </source>
</evidence>
<dbReference type="EMBL" id="CM018050">
    <property type="protein sequence ID" value="KAA8518282.1"/>
    <property type="molecule type" value="Genomic_DNA"/>
</dbReference>
<dbReference type="InterPro" id="IPR011011">
    <property type="entry name" value="Znf_FYVE_PHD"/>
</dbReference>
<reference evidence="6 7" key="1">
    <citation type="submission" date="2019-09" db="EMBL/GenBank/DDBJ databases">
        <title>A chromosome-level genome assembly of the Chinese tupelo Nyssa sinensis.</title>
        <authorList>
            <person name="Yang X."/>
            <person name="Kang M."/>
            <person name="Yang Y."/>
            <person name="Xiong H."/>
            <person name="Wang M."/>
            <person name="Zhang Z."/>
            <person name="Wang Z."/>
            <person name="Wu H."/>
            <person name="Ma T."/>
            <person name="Liu J."/>
            <person name="Xi Z."/>
        </authorList>
    </citation>
    <scope>NUCLEOTIDE SEQUENCE [LARGE SCALE GENOMIC DNA]</scope>
    <source>
        <strain evidence="6">J267</strain>
        <tissue evidence="6">Leaf</tissue>
    </source>
</reference>
<gene>
    <name evidence="6" type="ORF">F0562_015835</name>
</gene>
<dbReference type="GO" id="GO:0008270">
    <property type="term" value="F:zinc ion binding"/>
    <property type="evidence" value="ECO:0007669"/>
    <property type="project" value="UniProtKB-KW"/>
</dbReference>
<evidence type="ECO:0000313" key="6">
    <source>
        <dbReference type="EMBL" id="KAA8518282.1"/>
    </source>
</evidence>
<dbReference type="SUPFAM" id="SSF57889">
    <property type="entry name" value="Cysteine-rich domain"/>
    <property type="match status" value="1"/>
</dbReference>
<dbReference type="AlphaFoldDB" id="A0A5J4ZL81"/>
<sequence>MGKLDADPIIHHFSHQHPFKLLNLQPQTTKTTCAGCKREAYGWIYSCSTCNYYLHKACFKMPQTLSHVADTKHALTLLSSPAYPEGAFKCNACGGIGTGFCYHCKECELDIHTICAFMPSSIKHNAHDHPLDLCFDPPYDNKGFMCDVCKGTGSNHWLYRCDSCEFDAHMKCAKANTKSQPTTSSIQQNHQPQLFKSRSVPTPIEKPLNNLSSWSQTNHHFSPLPTIQQQPIGIPYIHTQYPILENEFSKGPPPYFQPIFGVPQNPQPSRTNTIVNDVLGHVIEGIMDGIAQQAGQALLDGV</sequence>
<accession>A0A5J4ZL81</accession>
<dbReference type="SUPFAM" id="SSF57903">
    <property type="entry name" value="FYVE/PHD zinc finger"/>
    <property type="match status" value="1"/>
</dbReference>
<keyword evidence="1" id="KW-0479">Metal-binding</keyword>
<dbReference type="Gene3D" id="3.30.40.10">
    <property type="entry name" value="Zinc/RING finger domain, C3HC4 (zinc finger)"/>
    <property type="match status" value="1"/>
</dbReference>
<dbReference type="InterPro" id="IPR002219">
    <property type="entry name" value="PKC_DAG/PE"/>
</dbReference>
<evidence type="ECO:0000256" key="2">
    <source>
        <dbReference type="ARBA" id="ARBA00022737"/>
    </source>
</evidence>
<name>A0A5J4ZL81_9ASTE</name>